<dbReference type="Gene3D" id="3.30.1070.10">
    <property type="entry name" value="Cell division topological specificity factor MinE"/>
    <property type="match status" value="1"/>
</dbReference>
<dbReference type="GO" id="GO:0032955">
    <property type="term" value="P:regulation of division septum assembly"/>
    <property type="evidence" value="ECO:0007669"/>
    <property type="project" value="InterPro"/>
</dbReference>
<reference evidence="4" key="1">
    <citation type="submission" date="2018-09" db="EMBL/GenBank/DDBJ databases">
        <title>Draft Genome Sequence of Mediterraneibacter sp. KCTC 15684.</title>
        <authorList>
            <person name="Kim J.S."/>
            <person name="Han K.I."/>
            <person name="Suh M.K."/>
            <person name="Lee K.C."/>
            <person name="Eom M.K."/>
            <person name="Lee J.H."/>
            <person name="Park S.H."/>
            <person name="Kang S.W."/>
            <person name="Park J.E."/>
            <person name="Oh B.S."/>
            <person name="Yu S.Y."/>
            <person name="Choi S.H."/>
            <person name="Lee D.H."/>
            <person name="Yoon H."/>
            <person name="Kim B."/>
            <person name="Yang S.J."/>
            <person name="Lee J.S."/>
        </authorList>
    </citation>
    <scope>NUCLEOTIDE SEQUENCE [LARGE SCALE GENOMIC DNA]</scope>
    <source>
        <strain evidence="4">KCTC 15684</strain>
    </source>
</reference>
<comment type="function">
    <text evidence="2">Prevents the cell division inhibition by proteins MinC and MinD at internal division sites while permitting inhibition at polar sites. This ensures cell division at the proper site by restricting the formation of a division septum at the midpoint of the long axis of the cell.</text>
</comment>
<dbReference type="Pfam" id="PF03776">
    <property type="entry name" value="MinE"/>
    <property type="match status" value="1"/>
</dbReference>
<keyword evidence="4" id="KW-1185">Reference proteome</keyword>
<evidence type="ECO:0000256" key="1">
    <source>
        <dbReference type="ARBA" id="ARBA00008168"/>
    </source>
</evidence>
<organism evidence="3 4">
    <name type="scientific">Mediterraneibacter butyricigenes</name>
    <dbReference type="NCBI Taxonomy" id="2316025"/>
    <lineage>
        <taxon>Bacteria</taxon>
        <taxon>Bacillati</taxon>
        <taxon>Bacillota</taxon>
        <taxon>Clostridia</taxon>
        <taxon>Lachnospirales</taxon>
        <taxon>Lachnospiraceae</taxon>
        <taxon>Mediterraneibacter</taxon>
    </lineage>
</organism>
<dbReference type="EMBL" id="BHGK01000001">
    <property type="protein sequence ID" value="GCA65600.1"/>
    <property type="molecule type" value="Genomic_DNA"/>
</dbReference>
<comment type="similarity">
    <text evidence="1">Belongs to the MinE family.</text>
</comment>
<dbReference type="SUPFAM" id="SSF55229">
    <property type="entry name" value="Cell division protein MinE topological specificity domain"/>
    <property type="match status" value="1"/>
</dbReference>
<dbReference type="GO" id="GO:0051301">
    <property type="term" value="P:cell division"/>
    <property type="evidence" value="ECO:0007669"/>
    <property type="project" value="InterPro"/>
</dbReference>
<proteinExistence type="inferred from homology"/>
<gene>
    <name evidence="3" type="ORF">KGMB01110_00360</name>
</gene>
<comment type="caution">
    <text evidence="3">The sequence shown here is derived from an EMBL/GenBank/DDBJ whole genome shotgun (WGS) entry which is preliminary data.</text>
</comment>
<evidence type="ECO:0000313" key="4">
    <source>
        <dbReference type="Proteomes" id="UP000265643"/>
    </source>
</evidence>
<evidence type="ECO:0000313" key="3">
    <source>
        <dbReference type="EMBL" id="GCA65600.1"/>
    </source>
</evidence>
<protein>
    <recommendedName>
        <fullName evidence="5">Cell division topological specificity factor MinE</fullName>
    </recommendedName>
</protein>
<dbReference type="InterPro" id="IPR005527">
    <property type="entry name" value="MinE"/>
</dbReference>
<sequence>MSTPSVTIAKKRLKSLIVSDRMECTSDMIDNFTKDLYLTVSKYIEVSPEKFQIRIQRSEIQITFTGEDF</sequence>
<dbReference type="InterPro" id="IPR036707">
    <property type="entry name" value="MinE_sf"/>
</dbReference>
<dbReference type="Proteomes" id="UP000265643">
    <property type="component" value="Unassembled WGS sequence"/>
</dbReference>
<evidence type="ECO:0000256" key="2">
    <source>
        <dbReference type="ARBA" id="ARBA00025265"/>
    </source>
</evidence>
<evidence type="ECO:0008006" key="5">
    <source>
        <dbReference type="Google" id="ProtNLM"/>
    </source>
</evidence>
<name>A0A391NYM9_9FIRM</name>
<dbReference type="AlphaFoldDB" id="A0A391NYM9"/>
<accession>A0A391NYM9</accession>
<dbReference type="RefSeq" id="WP_117602233.1">
    <property type="nucleotide sequence ID" value="NZ_BHGK01000001.1"/>
</dbReference>